<evidence type="ECO:0000256" key="1">
    <source>
        <dbReference type="SAM" id="MobiDB-lite"/>
    </source>
</evidence>
<reference evidence="2 3" key="1">
    <citation type="submission" date="2019-11" db="EMBL/GenBank/DDBJ databases">
        <title>Whole genome sequence of Oryza granulata.</title>
        <authorList>
            <person name="Li W."/>
        </authorList>
    </citation>
    <scope>NUCLEOTIDE SEQUENCE [LARGE SCALE GENOMIC DNA]</scope>
    <source>
        <strain evidence="3">cv. Menghai</strain>
        <tissue evidence="2">Leaf</tissue>
    </source>
</reference>
<accession>A0A6G1CWP9</accession>
<dbReference type="Proteomes" id="UP000479710">
    <property type="component" value="Unassembled WGS sequence"/>
</dbReference>
<name>A0A6G1CWP9_9ORYZ</name>
<evidence type="ECO:0000313" key="3">
    <source>
        <dbReference type="Proteomes" id="UP000479710"/>
    </source>
</evidence>
<gene>
    <name evidence="2" type="ORF">E2562_035452</name>
</gene>
<sequence>MVEGVSMVTARRHRESGTHAGCSGSTFVAASCGVSMTPGRPDPVLKAATCMQGSGGISVARAQAATTDGADKG</sequence>
<evidence type="ECO:0000313" key="2">
    <source>
        <dbReference type="EMBL" id="KAF0904557.1"/>
    </source>
</evidence>
<protein>
    <submittedName>
        <fullName evidence="2">Uncharacterized protein</fullName>
    </submittedName>
</protein>
<proteinExistence type="predicted"/>
<dbReference type="AlphaFoldDB" id="A0A6G1CWP9"/>
<feature type="region of interest" description="Disordered" evidence="1">
    <location>
        <begin position="1"/>
        <end position="20"/>
    </location>
</feature>
<organism evidence="2 3">
    <name type="scientific">Oryza meyeriana var. granulata</name>
    <dbReference type="NCBI Taxonomy" id="110450"/>
    <lineage>
        <taxon>Eukaryota</taxon>
        <taxon>Viridiplantae</taxon>
        <taxon>Streptophyta</taxon>
        <taxon>Embryophyta</taxon>
        <taxon>Tracheophyta</taxon>
        <taxon>Spermatophyta</taxon>
        <taxon>Magnoliopsida</taxon>
        <taxon>Liliopsida</taxon>
        <taxon>Poales</taxon>
        <taxon>Poaceae</taxon>
        <taxon>BOP clade</taxon>
        <taxon>Oryzoideae</taxon>
        <taxon>Oryzeae</taxon>
        <taxon>Oryzinae</taxon>
        <taxon>Oryza</taxon>
        <taxon>Oryza meyeriana</taxon>
    </lineage>
</organism>
<dbReference type="EMBL" id="SPHZ02000008">
    <property type="protein sequence ID" value="KAF0904557.1"/>
    <property type="molecule type" value="Genomic_DNA"/>
</dbReference>
<keyword evidence="3" id="KW-1185">Reference proteome</keyword>
<comment type="caution">
    <text evidence="2">The sequence shown here is derived from an EMBL/GenBank/DDBJ whole genome shotgun (WGS) entry which is preliminary data.</text>
</comment>